<dbReference type="SUPFAM" id="SSF50475">
    <property type="entry name" value="FMN-binding split barrel"/>
    <property type="match status" value="1"/>
</dbReference>
<dbReference type="AlphaFoldDB" id="A0A7Y9IC23"/>
<name>A0A7Y9IC23_9ACTN</name>
<proteinExistence type="predicted"/>
<sequence>MWTPDHFAASEPGWDARLITENPFGIMISSDACVPLATHVPMLIHPADRDRARAGLEGCRIIGHQARENHQWRTIADGDRLLLIFNGPHGYVSPTQYPDQPAAPTWNYTAVHLTGPVTLVHDHEALLRVVNLTIDTTERDRDPGWDREPSRDLFDRIVGGIVAFELTVESAASTYKLSQDQPEHRRTLVTEQALADPDQGRRRLGDWMRRAGG</sequence>
<gene>
    <name evidence="1" type="ORF">BKA15_005256</name>
</gene>
<dbReference type="PANTHER" id="PTHR35802:SF1">
    <property type="entry name" value="PROTEASE SYNTHASE AND SPORULATION PROTEIN PAI 2"/>
    <property type="match status" value="1"/>
</dbReference>
<comment type="caution">
    <text evidence="1">The sequence shown here is derived from an EMBL/GenBank/DDBJ whole genome shotgun (WGS) entry which is preliminary data.</text>
</comment>
<evidence type="ECO:0000313" key="1">
    <source>
        <dbReference type="EMBL" id="NYE73927.1"/>
    </source>
</evidence>
<evidence type="ECO:0000313" key="2">
    <source>
        <dbReference type="Proteomes" id="UP000569914"/>
    </source>
</evidence>
<keyword evidence="2" id="KW-1185">Reference proteome</keyword>
<dbReference type="RefSeq" id="WP_179755829.1">
    <property type="nucleotide sequence ID" value="NZ_JACCBU010000001.1"/>
</dbReference>
<dbReference type="Pfam" id="PF04299">
    <property type="entry name" value="FMN_bind_2"/>
    <property type="match status" value="1"/>
</dbReference>
<accession>A0A7Y9IC23</accession>
<dbReference type="InterPro" id="IPR012349">
    <property type="entry name" value="Split_barrel_FMN-bd"/>
</dbReference>
<dbReference type="PANTHER" id="PTHR35802">
    <property type="entry name" value="PROTEASE SYNTHASE AND SPORULATION PROTEIN PAI 2"/>
    <property type="match status" value="1"/>
</dbReference>
<organism evidence="1 2">
    <name type="scientific">Microlunatus parietis</name>
    <dbReference type="NCBI Taxonomy" id="682979"/>
    <lineage>
        <taxon>Bacteria</taxon>
        <taxon>Bacillati</taxon>
        <taxon>Actinomycetota</taxon>
        <taxon>Actinomycetes</taxon>
        <taxon>Propionibacteriales</taxon>
        <taxon>Propionibacteriaceae</taxon>
        <taxon>Microlunatus</taxon>
    </lineage>
</organism>
<dbReference type="Proteomes" id="UP000569914">
    <property type="component" value="Unassembled WGS sequence"/>
</dbReference>
<protein>
    <submittedName>
        <fullName evidence="1">Transcriptional regulator</fullName>
    </submittedName>
</protein>
<dbReference type="InterPro" id="IPR007396">
    <property type="entry name" value="TR_PAI2-type"/>
</dbReference>
<dbReference type="EMBL" id="JACCBU010000001">
    <property type="protein sequence ID" value="NYE73927.1"/>
    <property type="molecule type" value="Genomic_DNA"/>
</dbReference>
<reference evidence="1 2" key="1">
    <citation type="submission" date="2020-07" db="EMBL/GenBank/DDBJ databases">
        <title>Sequencing the genomes of 1000 actinobacteria strains.</title>
        <authorList>
            <person name="Klenk H.-P."/>
        </authorList>
    </citation>
    <scope>NUCLEOTIDE SEQUENCE [LARGE SCALE GENOMIC DNA]</scope>
    <source>
        <strain evidence="1 2">DSM 22083</strain>
    </source>
</reference>
<dbReference type="PIRSF" id="PIRSF010372">
    <property type="entry name" value="PaiB"/>
    <property type="match status" value="1"/>
</dbReference>
<dbReference type="Gene3D" id="2.30.110.10">
    <property type="entry name" value="Electron Transport, Fmn-binding Protein, Chain A"/>
    <property type="match status" value="1"/>
</dbReference>